<dbReference type="Proteomes" id="UP001633002">
    <property type="component" value="Unassembled WGS sequence"/>
</dbReference>
<evidence type="ECO:0000313" key="3">
    <source>
        <dbReference type="Proteomes" id="UP001633002"/>
    </source>
</evidence>
<gene>
    <name evidence="2" type="ORF">R1sor_026484</name>
</gene>
<sequence>MLIFEPSILRKSGDLEGTYLGVSDIRFPSSLLDDLSGNKSNLSTASLVHSMRLLSLSGNFSTMADNVFLPPEFPCTTLKEVYSELETNDDYFCSRLKVQILKILPGCSPENFSSSSDAYTYTACSAPFEKNKGGVCNRKVEGGSCGNGHECDVTGKHEAWRFKIKCTDQSMAEVSEIDLPLCTVFQAGFDLIDIPLEVFRLLDCEAQKIHLQSSLGSDCMVTVYKRRNGKDLIVEEISVLRPVELDLRHGELELTSGTICTDSELDTEVEVSDKQTIVSISTQSGVVPDEEVEVDDKKVVVSIFPDMVSGEEVELSDRIPVISPDIYNSDYLGQALWRQQQNMHEVGRKLEDLTGDYISFETKHKRKLDDLRDDFISFHNKHKRKLDNLRAEFETAQTKFTEAAKAFVSIAKRSKSD</sequence>
<proteinExistence type="predicted"/>
<keyword evidence="3" id="KW-1185">Reference proteome</keyword>
<feature type="coiled-coil region" evidence="1">
    <location>
        <begin position="379"/>
        <end position="406"/>
    </location>
</feature>
<accession>A0ABD3GD09</accession>
<dbReference type="AlphaFoldDB" id="A0ABD3GD09"/>
<comment type="caution">
    <text evidence="2">The sequence shown here is derived from an EMBL/GenBank/DDBJ whole genome shotgun (WGS) entry which is preliminary data.</text>
</comment>
<dbReference type="EMBL" id="JBJQOH010000008">
    <property type="protein sequence ID" value="KAL3676536.1"/>
    <property type="molecule type" value="Genomic_DNA"/>
</dbReference>
<evidence type="ECO:0000256" key="1">
    <source>
        <dbReference type="SAM" id="Coils"/>
    </source>
</evidence>
<name>A0ABD3GD09_9MARC</name>
<evidence type="ECO:0000313" key="2">
    <source>
        <dbReference type="EMBL" id="KAL3676536.1"/>
    </source>
</evidence>
<keyword evidence="1" id="KW-0175">Coiled coil</keyword>
<reference evidence="2 3" key="1">
    <citation type="submission" date="2024-09" db="EMBL/GenBank/DDBJ databases">
        <title>Chromosome-scale assembly of Riccia sorocarpa.</title>
        <authorList>
            <person name="Paukszto L."/>
        </authorList>
    </citation>
    <scope>NUCLEOTIDE SEQUENCE [LARGE SCALE GENOMIC DNA]</scope>
    <source>
        <strain evidence="2">LP-2024</strain>
        <tissue evidence="2">Aerial parts of the thallus</tissue>
    </source>
</reference>
<protein>
    <submittedName>
        <fullName evidence="2">Uncharacterized protein</fullName>
    </submittedName>
</protein>
<organism evidence="2 3">
    <name type="scientific">Riccia sorocarpa</name>
    <dbReference type="NCBI Taxonomy" id="122646"/>
    <lineage>
        <taxon>Eukaryota</taxon>
        <taxon>Viridiplantae</taxon>
        <taxon>Streptophyta</taxon>
        <taxon>Embryophyta</taxon>
        <taxon>Marchantiophyta</taxon>
        <taxon>Marchantiopsida</taxon>
        <taxon>Marchantiidae</taxon>
        <taxon>Marchantiales</taxon>
        <taxon>Ricciaceae</taxon>
        <taxon>Riccia</taxon>
    </lineage>
</organism>